<dbReference type="SMART" id="SM00614">
    <property type="entry name" value="ZnF_BED"/>
    <property type="match status" value="1"/>
</dbReference>
<dbReference type="GeneID" id="112154276"/>
<dbReference type="Ensembl" id="ENSOMET00000006914.1">
    <property type="protein sequence ID" value="ENSOMEP00000005771.1"/>
    <property type="gene ID" value="ENSOMEG00000006797.1"/>
</dbReference>
<dbReference type="PROSITE" id="PS50808">
    <property type="entry name" value="ZF_BED"/>
    <property type="match status" value="1"/>
</dbReference>
<reference evidence="11" key="1">
    <citation type="submission" date="2025-08" db="UniProtKB">
        <authorList>
            <consortium name="Ensembl"/>
        </authorList>
    </citation>
    <scope>IDENTIFICATION</scope>
</reference>
<evidence type="ECO:0000256" key="8">
    <source>
        <dbReference type="ARBA" id="ARBA00023242"/>
    </source>
</evidence>
<protein>
    <submittedName>
        <fullName evidence="11">Zinc finger BED domain-containing protein 1-like</fullName>
    </submittedName>
</protein>
<dbReference type="KEGG" id="oml:112154276"/>
<dbReference type="InterPro" id="IPR008906">
    <property type="entry name" value="HATC_C_dom"/>
</dbReference>
<comment type="subcellular location">
    <subcellularLocation>
        <location evidence="1">Nucleus</location>
    </subcellularLocation>
</comment>
<dbReference type="InterPro" id="IPR052035">
    <property type="entry name" value="ZnF_BED_domain_contain"/>
</dbReference>
<evidence type="ECO:0000256" key="7">
    <source>
        <dbReference type="ARBA" id="ARBA00023163"/>
    </source>
</evidence>
<dbReference type="GO" id="GO:0008270">
    <property type="term" value="F:zinc ion binding"/>
    <property type="evidence" value="ECO:0007669"/>
    <property type="project" value="UniProtKB-KW"/>
</dbReference>
<evidence type="ECO:0000256" key="2">
    <source>
        <dbReference type="ARBA" id="ARBA00022723"/>
    </source>
</evidence>
<evidence type="ECO:0000256" key="6">
    <source>
        <dbReference type="ARBA" id="ARBA00023125"/>
    </source>
</evidence>
<keyword evidence="2" id="KW-0479">Metal-binding</keyword>
<keyword evidence="12" id="KW-1185">Reference proteome</keyword>
<dbReference type="SUPFAM" id="SSF53098">
    <property type="entry name" value="Ribonuclease H-like"/>
    <property type="match status" value="1"/>
</dbReference>
<dbReference type="InterPro" id="IPR012337">
    <property type="entry name" value="RNaseH-like_sf"/>
</dbReference>
<keyword evidence="5" id="KW-0805">Transcription regulation</keyword>
<dbReference type="SUPFAM" id="SSF140996">
    <property type="entry name" value="Hermes dimerisation domain"/>
    <property type="match status" value="1"/>
</dbReference>
<dbReference type="InterPro" id="IPR003656">
    <property type="entry name" value="Znf_BED"/>
</dbReference>
<accession>A0A3B3BJP2</accession>
<evidence type="ECO:0000256" key="9">
    <source>
        <dbReference type="PROSITE-ProRule" id="PRU00027"/>
    </source>
</evidence>
<dbReference type="OMA" id="CRISSHR"/>
<organism evidence="11 12">
    <name type="scientific">Oryzias melastigma</name>
    <name type="common">Marine medaka</name>
    <dbReference type="NCBI Taxonomy" id="30732"/>
    <lineage>
        <taxon>Eukaryota</taxon>
        <taxon>Metazoa</taxon>
        <taxon>Chordata</taxon>
        <taxon>Craniata</taxon>
        <taxon>Vertebrata</taxon>
        <taxon>Euteleostomi</taxon>
        <taxon>Actinopterygii</taxon>
        <taxon>Neopterygii</taxon>
        <taxon>Teleostei</taxon>
        <taxon>Neoteleostei</taxon>
        <taxon>Acanthomorphata</taxon>
        <taxon>Ovalentaria</taxon>
        <taxon>Atherinomorphae</taxon>
        <taxon>Beloniformes</taxon>
        <taxon>Adrianichthyidae</taxon>
        <taxon>Oryziinae</taxon>
        <taxon>Oryzias</taxon>
    </lineage>
</organism>
<evidence type="ECO:0000256" key="5">
    <source>
        <dbReference type="ARBA" id="ARBA00023015"/>
    </source>
</evidence>
<keyword evidence="8" id="KW-0539">Nucleus</keyword>
<feature type="domain" description="BED-type" evidence="10">
    <location>
        <begin position="4"/>
        <end position="55"/>
    </location>
</feature>
<dbReference type="AlphaFoldDB" id="A0A3B3BJP2"/>
<dbReference type="PANTHER" id="PTHR46481">
    <property type="entry name" value="ZINC FINGER BED DOMAIN-CONTAINING PROTEIN 4"/>
    <property type="match status" value="1"/>
</dbReference>
<keyword evidence="3 9" id="KW-0863">Zinc-finger</keyword>
<evidence type="ECO:0000256" key="4">
    <source>
        <dbReference type="ARBA" id="ARBA00022833"/>
    </source>
</evidence>
<proteinExistence type="predicted"/>
<evidence type="ECO:0000313" key="12">
    <source>
        <dbReference type="Proteomes" id="UP000261560"/>
    </source>
</evidence>
<keyword evidence="7" id="KW-0804">Transcription</keyword>
<evidence type="ECO:0000256" key="1">
    <source>
        <dbReference type="ARBA" id="ARBA00004123"/>
    </source>
</evidence>
<dbReference type="OrthoDB" id="1607513at2759"/>
<keyword evidence="6" id="KW-0238">DNA-binding</keyword>
<name>A0A3B3BJP2_ORYME</name>
<dbReference type="Proteomes" id="UP000261560">
    <property type="component" value="Unplaced"/>
</dbReference>
<dbReference type="Pfam" id="PF02892">
    <property type="entry name" value="zf-BED"/>
    <property type="match status" value="1"/>
</dbReference>
<dbReference type="RefSeq" id="XP_024140865.1">
    <property type="nucleotide sequence ID" value="XM_024285097.2"/>
</dbReference>
<dbReference type="GO" id="GO:0009791">
    <property type="term" value="P:post-embryonic development"/>
    <property type="evidence" value="ECO:0007669"/>
    <property type="project" value="UniProtKB-ARBA"/>
</dbReference>
<keyword evidence="4" id="KW-0862">Zinc</keyword>
<dbReference type="GO" id="GO:0005634">
    <property type="term" value="C:nucleus"/>
    <property type="evidence" value="ECO:0007669"/>
    <property type="project" value="UniProtKB-SubCell"/>
</dbReference>
<evidence type="ECO:0000313" key="11">
    <source>
        <dbReference type="Ensembl" id="ENSOMEP00000005771.1"/>
    </source>
</evidence>
<dbReference type="GeneTree" id="ENSGT00940000158431"/>
<dbReference type="GO" id="GO:0046983">
    <property type="term" value="F:protein dimerization activity"/>
    <property type="evidence" value="ECO:0007669"/>
    <property type="project" value="InterPro"/>
</dbReference>
<reference evidence="11" key="2">
    <citation type="submission" date="2025-09" db="UniProtKB">
        <authorList>
            <consortium name="Ensembl"/>
        </authorList>
    </citation>
    <scope>IDENTIFICATION</scope>
</reference>
<dbReference type="Pfam" id="PF05699">
    <property type="entry name" value="Dimer_Tnp_hAT"/>
    <property type="match status" value="1"/>
</dbReference>
<dbReference type="PaxDb" id="30732-ENSOMEP00000005771"/>
<dbReference type="SUPFAM" id="SSF57667">
    <property type="entry name" value="beta-beta-alpha zinc fingers"/>
    <property type="match status" value="1"/>
</dbReference>
<dbReference type="STRING" id="30732.ENSOMEP00000005771"/>
<dbReference type="PANTHER" id="PTHR46481:SF10">
    <property type="entry name" value="ZINC FINGER BED DOMAIN-CONTAINING PROTEIN 39"/>
    <property type="match status" value="1"/>
</dbReference>
<sequence>MSHRKRSSVWMYFSLETNSKSRCNICNKIISFKSGSTNNLHRHLKTQHINAKIKEVKIEPNCENEVESVNTFASPLDTQYTSVTVTETTATPALSVATEPSSTPEQTSFFNYVPPPALTPSRQGEIDEELAKMIATDFQPIKIVEDRGFESFCYALNPSYVLPCRGLLTQKLYDMYEREVEPLKRRLSGVSAVCLTMDCWTSQATSFMSVTCHFIEDFHMSSCLLDCFEFNEWHTVDNLANNLLSVAAEWGVDNKVECCLTDNSPNIEKAIQATGWTHLPCLAHTINLVVRNSLNGPQPIINKVKEAVEYFHRSPAGEQQLKEAQVQMQMDTPPLKRDCATRWNSTYYMLQSFLANKDPIVSTLAVTNEPVHPLFPEEWIALQEICNILKPFEEVTAELSAESYMTASKVILLVRGLQRAMADFHRRVTTQAALDVVSVLSSGMSARFHRIESNHILADAAALDPRFQRMAFVDGGTADEAFQRVSTAAAGIAISSREPNQLDSGASESIVWNYFYEEVAETKPSRNLPADSVTEVRGYLQEPLLPKNKDPLQWWKSRSSVYPRLSRLVAKKLCVVATSVPAERLFSKTGELFAERRSRLKPATVKSLIFLNGNLPKDKKERP</sequence>
<dbReference type="GO" id="GO:0003677">
    <property type="term" value="F:DNA binding"/>
    <property type="evidence" value="ECO:0007669"/>
    <property type="project" value="UniProtKB-KW"/>
</dbReference>
<evidence type="ECO:0000259" key="10">
    <source>
        <dbReference type="PROSITE" id="PS50808"/>
    </source>
</evidence>
<dbReference type="InterPro" id="IPR036236">
    <property type="entry name" value="Znf_C2H2_sf"/>
</dbReference>
<evidence type="ECO:0000256" key="3">
    <source>
        <dbReference type="ARBA" id="ARBA00022771"/>
    </source>
</evidence>